<reference evidence="1 2" key="1">
    <citation type="submission" date="2022-05" db="EMBL/GenBank/DDBJ databases">
        <authorList>
            <consortium name="Genoscope - CEA"/>
            <person name="William W."/>
        </authorList>
    </citation>
    <scope>NUCLEOTIDE SEQUENCE [LARGE SCALE GENOMIC DNA]</scope>
</reference>
<protein>
    <submittedName>
        <fullName evidence="1">Uncharacterized protein</fullName>
    </submittedName>
</protein>
<comment type="caution">
    <text evidence="1">The sequence shown here is derived from an EMBL/GenBank/DDBJ whole genome shotgun (WGS) entry which is preliminary data.</text>
</comment>
<evidence type="ECO:0000313" key="2">
    <source>
        <dbReference type="Proteomes" id="UP001159405"/>
    </source>
</evidence>
<keyword evidence="2" id="KW-1185">Reference proteome</keyword>
<organism evidence="1 2">
    <name type="scientific">Porites lobata</name>
    <dbReference type="NCBI Taxonomy" id="104759"/>
    <lineage>
        <taxon>Eukaryota</taxon>
        <taxon>Metazoa</taxon>
        <taxon>Cnidaria</taxon>
        <taxon>Anthozoa</taxon>
        <taxon>Hexacorallia</taxon>
        <taxon>Scleractinia</taxon>
        <taxon>Fungiina</taxon>
        <taxon>Poritidae</taxon>
        <taxon>Porites</taxon>
    </lineage>
</organism>
<dbReference type="EMBL" id="CALNXK010000029">
    <property type="protein sequence ID" value="CAH3116173.1"/>
    <property type="molecule type" value="Genomic_DNA"/>
</dbReference>
<name>A0ABN8NNH7_9CNID</name>
<proteinExistence type="predicted"/>
<gene>
    <name evidence="1" type="ORF">PLOB_00024264</name>
</gene>
<evidence type="ECO:0000313" key="1">
    <source>
        <dbReference type="EMBL" id="CAH3116173.1"/>
    </source>
</evidence>
<accession>A0ABN8NNH7</accession>
<sequence length="86" mass="9634">MVILYILSGHGFYQGGREQCNPREHLGAAYVEKLELIHRESASKPADLAVHNLEDPSFLGQSTSSQSSLYFSTQSLRWIQNVSLPQ</sequence>
<dbReference type="Proteomes" id="UP001159405">
    <property type="component" value="Unassembled WGS sequence"/>
</dbReference>